<evidence type="ECO:0000313" key="3">
    <source>
        <dbReference type="EMBL" id="EUC31713.1"/>
    </source>
</evidence>
<dbReference type="EMBL" id="KI964653">
    <property type="protein sequence ID" value="EUC31713.1"/>
    <property type="molecule type" value="Genomic_DNA"/>
</dbReference>
<dbReference type="AlphaFoldDB" id="W6Y1D8"/>
<dbReference type="Gene3D" id="1.25.40.10">
    <property type="entry name" value="Tetratricopeptide repeat domain"/>
    <property type="match status" value="1"/>
</dbReference>
<keyword evidence="1" id="KW-0469">Meiosis</keyword>
<dbReference type="HOGENOM" id="CLU_001453_0_0_1"/>
<dbReference type="KEGG" id="bze:COCCADRAFT_100558"/>
<dbReference type="GO" id="GO:0090173">
    <property type="term" value="P:regulation of synaptonemal complex assembly"/>
    <property type="evidence" value="ECO:0007669"/>
    <property type="project" value="InterPro"/>
</dbReference>
<dbReference type="GeneID" id="19142178"/>
<protein>
    <recommendedName>
        <fullName evidence="2">Protein ZIP4 homolog</fullName>
    </recommendedName>
</protein>
<dbReference type="InterPro" id="IPR039057">
    <property type="entry name" value="Spo22/ZIP4"/>
</dbReference>
<proteinExistence type="predicted"/>
<dbReference type="SUPFAM" id="SSF48452">
    <property type="entry name" value="TPR-like"/>
    <property type="match status" value="1"/>
</dbReference>
<evidence type="ECO:0000256" key="2">
    <source>
        <dbReference type="ARBA" id="ARBA00031845"/>
    </source>
</evidence>
<dbReference type="InterPro" id="IPR013940">
    <property type="entry name" value="Spo22/ZIP4/TEX11"/>
</dbReference>
<dbReference type="RefSeq" id="XP_007713982.1">
    <property type="nucleotide sequence ID" value="XM_007715792.1"/>
</dbReference>
<dbReference type="PANTHER" id="PTHR40375:SF2">
    <property type="entry name" value="SPORULATION-SPECIFIC PROTEIN 22"/>
    <property type="match status" value="1"/>
</dbReference>
<dbReference type="PANTHER" id="PTHR40375">
    <property type="entry name" value="SPORULATION-SPECIFIC PROTEIN 22"/>
    <property type="match status" value="1"/>
</dbReference>
<evidence type="ECO:0000256" key="1">
    <source>
        <dbReference type="ARBA" id="ARBA00023254"/>
    </source>
</evidence>
<accession>W6Y1D8</accession>
<keyword evidence="4" id="KW-1185">Reference proteome</keyword>
<dbReference type="OrthoDB" id="65716at2759"/>
<gene>
    <name evidence="3" type="ORF">COCCADRAFT_100558</name>
</gene>
<dbReference type="STRING" id="930089.W6Y1D8"/>
<dbReference type="Pfam" id="PF08631">
    <property type="entry name" value="SPO22"/>
    <property type="match status" value="1"/>
</dbReference>
<dbReference type="eggNOG" id="KOG4814">
    <property type="taxonomic scope" value="Eukaryota"/>
</dbReference>
<dbReference type="Proteomes" id="UP000053841">
    <property type="component" value="Unassembled WGS sequence"/>
</dbReference>
<evidence type="ECO:0000313" key="4">
    <source>
        <dbReference type="Proteomes" id="UP000053841"/>
    </source>
</evidence>
<organism evidence="3 4">
    <name type="scientific">Cochliobolus carbonum (strain 26-R-13)</name>
    <name type="common">Maize leaf spot fungus</name>
    <name type="synonym">Bipolaris zeicola</name>
    <dbReference type="NCBI Taxonomy" id="930089"/>
    <lineage>
        <taxon>Eukaryota</taxon>
        <taxon>Fungi</taxon>
        <taxon>Dikarya</taxon>
        <taxon>Ascomycota</taxon>
        <taxon>Pezizomycotina</taxon>
        <taxon>Dothideomycetes</taxon>
        <taxon>Pleosporomycetidae</taxon>
        <taxon>Pleosporales</taxon>
        <taxon>Pleosporineae</taxon>
        <taxon>Pleosporaceae</taxon>
        <taxon>Bipolaris</taxon>
    </lineage>
</organism>
<reference evidence="3 4" key="1">
    <citation type="journal article" date="2013" name="PLoS Genet.">
        <title>Comparative genome structure, secondary metabolite, and effector coding capacity across Cochliobolus pathogens.</title>
        <authorList>
            <person name="Condon B.J."/>
            <person name="Leng Y."/>
            <person name="Wu D."/>
            <person name="Bushley K.E."/>
            <person name="Ohm R.A."/>
            <person name="Otillar R."/>
            <person name="Martin J."/>
            <person name="Schackwitz W."/>
            <person name="Grimwood J."/>
            <person name="MohdZainudin N."/>
            <person name="Xue C."/>
            <person name="Wang R."/>
            <person name="Manning V.A."/>
            <person name="Dhillon B."/>
            <person name="Tu Z.J."/>
            <person name="Steffenson B.J."/>
            <person name="Salamov A."/>
            <person name="Sun H."/>
            <person name="Lowry S."/>
            <person name="LaButti K."/>
            <person name="Han J."/>
            <person name="Copeland A."/>
            <person name="Lindquist E."/>
            <person name="Barry K."/>
            <person name="Schmutz J."/>
            <person name="Baker S.E."/>
            <person name="Ciuffetti L.M."/>
            <person name="Grigoriev I.V."/>
            <person name="Zhong S."/>
            <person name="Turgeon B.G."/>
        </authorList>
    </citation>
    <scope>NUCLEOTIDE SEQUENCE [LARGE SCALE GENOMIC DNA]</scope>
    <source>
        <strain evidence="3 4">26-R-13</strain>
    </source>
</reference>
<dbReference type="InterPro" id="IPR011990">
    <property type="entry name" value="TPR-like_helical_dom_sf"/>
</dbReference>
<dbReference type="GO" id="GO:0051321">
    <property type="term" value="P:meiotic cell cycle"/>
    <property type="evidence" value="ECO:0007669"/>
    <property type="project" value="UniProtKB-KW"/>
</dbReference>
<sequence length="954" mass="109116">MPSFQSIAKAERENKLKAVLAFATALIQRVEGGDDTTIADDLQSHIRTLPLQASSTVLAKQEELDRLGTELWNLTIRLRRDETDVTIRSSDITANRKRTLSLLRAFSFLLLDSAGGHDTKHRQRKNCIRLMKVALKAARVCIQGDELTTATKVLERAADYQDVLSQEGEDKRREEKELADDLRAQYFAVRMTLAWRQDRMDTAEHLLIKCKQLITTLAPTTAEILADLLYEIGKGALTKRDYNLASRWLERAHDIFDGQDLEMLSPEVGELRLSIMQATVQAYMKIETPETQDKAWQMVKLMETDFGDKMGVLLLKLELLSETEKIDTTEFYNVLLRMIRTIVLSETNFKALMHHIQKLNEHDNATAIKALDDLIDIRLFREENQQWIEKAIITRIWIGTTRNFSENVLEKLQYRFDVVSQNLPTPISAPATHAAQTLLWKCVELAAGQEKHKMAEAWCHMCLHPIFEKAGVQNQAKVSRKIIQCALTRRDYEAARSAYARMTETGRDEPVTRYLMYKVALQSGDADFAAECLNNICRSSAKDATLLYACVMEAQRAGNKRQAINALRNVLDKYQNGATTGIHLPALLRRSTTRMLQSELINDGKIDTEILDQLCESFEAACDQAKASRTRPSTPAKELFTDVEFQWFSKNSYNLSLKYCAEMPPAHLIRLLDCCVEFIKLLKEKGSSNTSSDLSLRLLFCEFLAACTWITLARAEDNVEQNAQQYLEVRKHSQNFRRAVSETMNGLGQSAKADIISKHFQVVKLELEAALKLRKWDELDELFDQCWVYKNPDHYETLADLTLVIHQCIVQAELDVKYQKKVLSVLQKIVNLVSRQPGSDMPRLSRWLRCLFSLSLPFDDESSLRCIDQVTHIAATKQSETERYPKTELEWLATTAFNRAIDYYVQEDDEKAKRWAEKAFVVAQWIGDAGATRDFLMKRFSILKFSEERTVQAG</sequence>
<name>W6Y1D8_COCC2</name>